<accession>A0ABS1HFL9</accession>
<proteinExistence type="predicted"/>
<feature type="chain" id="PRO_5045322687" description="Porin" evidence="1">
    <location>
        <begin position="21"/>
        <end position="374"/>
    </location>
</feature>
<sequence length="374" mass="41915">MRKIGLINALLLMFVFNASAQIFSNKVVGEKKLEERDSLKQAVYPYMLPIWGEKVTKLGFDLPYSAGFSTQYFYQESDILINNLFVGFNDGTMYDLDEIVRFNKATARTNSISVRPDVWLFPFLNVYGIFARSNNDTNVDFGVYVPGEFHLDPDLGFQWNWVKAMDFKTEANFEASTYGFGLTPTMGVGGGFIALDMNWSWSDIPELSEPARIFVFGPRFGKNFQFGKPGQSLAVWVGGFRVKMNTGTSGSLSIDEVLPGFDDQITGAYEKIEKSQMAVDDWWSGLTIQEKADPINIAKRTAANKGLSVAGSVVDAASRAETVQYSLDKRQAKMWNFIVGSQYQLNKSWALRAEVGFLGTRTHVISGLQYRFGL</sequence>
<evidence type="ECO:0000313" key="3">
    <source>
        <dbReference type="Proteomes" id="UP000605676"/>
    </source>
</evidence>
<organism evidence="2 3">
    <name type="scientific">Carboxylicivirga marina</name>
    <dbReference type="NCBI Taxonomy" id="2800988"/>
    <lineage>
        <taxon>Bacteria</taxon>
        <taxon>Pseudomonadati</taxon>
        <taxon>Bacteroidota</taxon>
        <taxon>Bacteroidia</taxon>
        <taxon>Marinilabiliales</taxon>
        <taxon>Marinilabiliaceae</taxon>
        <taxon>Carboxylicivirga</taxon>
    </lineage>
</organism>
<evidence type="ECO:0000256" key="1">
    <source>
        <dbReference type="SAM" id="SignalP"/>
    </source>
</evidence>
<comment type="caution">
    <text evidence="2">The sequence shown here is derived from an EMBL/GenBank/DDBJ whole genome shotgun (WGS) entry which is preliminary data.</text>
</comment>
<dbReference type="EMBL" id="JAENRR010000006">
    <property type="protein sequence ID" value="MBK3516425.1"/>
    <property type="molecule type" value="Genomic_DNA"/>
</dbReference>
<evidence type="ECO:0000313" key="2">
    <source>
        <dbReference type="EMBL" id="MBK3516425.1"/>
    </source>
</evidence>
<dbReference type="Proteomes" id="UP000605676">
    <property type="component" value="Unassembled WGS sequence"/>
</dbReference>
<gene>
    <name evidence="2" type="ORF">JIV24_03665</name>
</gene>
<keyword evidence="3" id="KW-1185">Reference proteome</keyword>
<name>A0ABS1HFL9_9BACT</name>
<dbReference type="RefSeq" id="WP_200463656.1">
    <property type="nucleotide sequence ID" value="NZ_JAENRR010000006.1"/>
</dbReference>
<protein>
    <recommendedName>
        <fullName evidence="4">Porin</fullName>
    </recommendedName>
</protein>
<feature type="signal peptide" evidence="1">
    <location>
        <begin position="1"/>
        <end position="20"/>
    </location>
</feature>
<reference evidence="2 3" key="1">
    <citation type="submission" date="2021-01" db="EMBL/GenBank/DDBJ databases">
        <title>Carboxyliciviraga sp.nov., isolated from coastal sediments.</title>
        <authorList>
            <person name="Lu D."/>
            <person name="Zhang T."/>
        </authorList>
    </citation>
    <scope>NUCLEOTIDE SEQUENCE [LARGE SCALE GENOMIC DNA]</scope>
    <source>
        <strain evidence="2 3">N1Y132</strain>
    </source>
</reference>
<keyword evidence="1" id="KW-0732">Signal</keyword>
<evidence type="ECO:0008006" key="4">
    <source>
        <dbReference type="Google" id="ProtNLM"/>
    </source>
</evidence>